<dbReference type="AlphaFoldDB" id="A0A932GQX8"/>
<gene>
    <name evidence="2" type="ORF">HYY65_10345</name>
</gene>
<dbReference type="CDD" id="cd01045">
    <property type="entry name" value="Ferritin_like_AB"/>
    <property type="match status" value="1"/>
</dbReference>
<dbReference type="GO" id="GO:0008199">
    <property type="term" value="F:ferric iron binding"/>
    <property type="evidence" value="ECO:0007669"/>
    <property type="project" value="InterPro"/>
</dbReference>
<dbReference type="InterPro" id="IPR012347">
    <property type="entry name" value="Ferritin-like"/>
</dbReference>
<feature type="domain" description="Ferritin/DPS" evidence="1">
    <location>
        <begin position="14"/>
        <end position="144"/>
    </location>
</feature>
<evidence type="ECO:0000313" key="3">
    <source>
        <dbReference type="Proteomes" id="UP000741360"/>
    </source>
</evidence>
<reference evidence="2" key="1">
    <citation type="submission" date="2020-07" db="EMBL/GenBank/DDBJ databases">
        <title>Huge and variable diversity of episymbiotic CPR bacteria and DPANN archaea in groundwater ecosystems.</title>
        <authorList>
            <person name="He C.Y."/>
            <person name="Keren R."/>
            <person name="Whittaker M."/>
            <person name="Farag I.F."/>
            <person name="Doudna J."/>
            <person name="Cate J.H.D."/>
            <person name="Banfield J.F."/>
        </authorList>
    </citation>
    <scope>NUCLEOTIDE SEQUENCE</scope>
    <source>
        <strain evidence="2">NC_groundwater_717_Ag_S-0.2um_59_8</strain>
    </source>
</reference>
<dbReference type="Pfam" id="PF00210">
    <property type="entry name" value="Ferritin"/>
    <property type="match status" value="1"/>
</dbReference>
<accession>A0A932GQX8</accession>
<dbReference type="SUPFAM" id="SSF47240">
    <property type="entry name" value="Ferritin-like"/>
    <property type="match status" value="1"/>
</dbReference>
<evidence type="ECO:0000259" key="1">
    <source>
        <dbReference type="Pfam" id="PF00210"/>
    </source>
</evidence>
<name>A0A932GQX8_UNCTE</name>
<dbReference type="InterPro" id="IPR008331">
    <property type="entry name" value="Ferritin_DPS_dom"/>
</dbReference>
<evidence type="ECO:0000313" key="2">
    <source>
        <dbReference type="EMBL" id="MBI3015439.1"/>
    </source>
</evidence>
<protein>
    <submittedName>
        <fullName evidence="2">Ferritin family protein</fullName>
    </submittedName>
</protein>
<dbReference type="EMBL" id="JACPSX010000198">
    <property type="protein sequence ID" value="MBI3015439.1"/>
    <property type="molecule type" value="Genomic_DNA"/>
</dbReference>
<dbReference type="Gene3D" id="1.20.1260.10">
    <property type="match status" value="1"/>
</dbReference>
<sequence>MVQDLDLTPLGIINLAVNKEKDSFSAFAKAAQVCSGLKLRRTLNQLALEELRHILRLMEMSEGLSGDPLEVIDLTIPITPSYTELLGQEEEVLGAAIRSERESRDFYRNIIDQIPPGGETAEVRQLLQDLIREEEQHEESLKLLTLVKRDR</sequence>
<organism evidence="2 3">
    <name type="scientific">Tectimicrobiota bacterium</name>
    <dbReference type="NCBI Taxonomy" id="2528274"/>
    <lineage>
        <taxon>Bacteria</taxon>
        <taxon>Pseudomonadati</taxon>
        <taxon>Nitrospinota/Tectimicrobiota group</taxon>
        <taxon>Candidatus Tectimicrobiota</taxon>
    </lineage>
</organism>
<dbReference type="InterPro" id="IPR009078">
    <property type="entry name" value="Ferritin-like_SF"/>
</dbReference>
<proteinExistence type="predicted"/>
<dbReference type="Proteomes" id="UP000741360">
    <property type="component" value="Unassembled WGS sequence"/>
</dbReference>
<comment type="caution">
    <text evidence="2">The sequence shown here is derived from an EMBL/GenBank/DDBJ whole genome shotgun (WGS) entry which is preliminary data.</text>
</comment>